<organism evidence="1 2">
    <name type="scientific">Citrus sinensis</name>
    <name type="common">Sweet orange</name>
    <name type="synonym">Citrus aurantium var. sinensis</name>
    <dbReference type="NCBI Taxonomy" id="2711"/>
    <lineage>
        <taxon>Eukaryota</taxon>
        <taxon>Viridiplantae</taxon>
        <taxon>Streptophyta</taxon>
        <taxon>Embryophyta</taxon>
        <taxon>Tracheophyta</taxon>
        <taxon>Spermatophyta</taxon>
        <taxon>Magnoliopsida</taxon>
        <taxon>eudicotyledons</taxon>
        <taxon>Gunneridae</taxon>
        <taxon>Pentapetalae</taxon>
        <taxon>rosids</taxon>
        <taxon>malvids</taxon>
        <taxon>Sapindales</taxon>
        <taxon>Rutaceae</taxon>
        <taxon>Aurantioideae</taxon>
        <taxon>Citrus</taxon>
    </lineage>
</organism>
<reference evidence="2" key="1">
    <citation type="journal article" date="2023" name="Hortic. Res.">
        <title>A chromosome-level phased genome enabling allele-level studies in sweet orange: a case study on citrus Huanglongbing tolerance.</title>
        <authorList>
            <person name="Wu B."/>
            <person name="Yu Q."/>
            <person name="Deng Z."/>
            <person name="Duan Y."/>
            <person name="Luo F."/>
            <person name="Gmitter F. Jr."/>
        </authorList>
    </citation>
    <scope>NUCLEOTIDE SEQUENCE [LARGE SCALE GENOMIC DNA]</scope>
    <source>
        <strain evidence="2">cv. Valencia</strain>
    </source>
</reference>
<evidence type="ECO:0000313" key="1">
    <source>
        <dbReference type="EMBL" id="KAH9758986.1"/>
    </source>
</evidence>
<evidence type="ECO:0000313" key="2">
    <source>
        <dbReference type="Proteomes" id="UP000829398"/>
    </source>
</evidence>
<dbReference type="Proteomes" id="UP000829398">
    <property type="component" value="Chromosome 5"/>
</dbReference>
<proteinExistence type="predicted"/>
<gene>
    <name evidence="1" type="ORF">KPL71_016861</name>
</gene>
<dbReference type="EMBL" id="CM039174">
    <property type="protein sequence ID" value="KAH9758986.1"/>
    <property type="molecule type" value="Genomic_DNA"/>
</dbReference>
<keyword evidence="2" id="KW-1185">Reference proteome</keyword>
<protein>
    <submittedName>
        <fullName evidence="1">Protein IQ-DOMAIN 32</fullName>
    </submittedName>
</protein>
<accession>A0ACB8KXF1</accession>
<sequence length="869" mass="94914">MGRSNSCFKIITCGSDSAGNDDLDVSESKGSNDKRGWSFRKKSARHRVLSNSVVTETASSVKKESLETADVNFQTPSSVKQSLESTDVSFQTPSSAKKESLELTNVNFQPPNISNVPEKIPTIQCIDEKPQFPTPVEPKTSETIIETDADDSPLDESVVIVIQAAVRGILAQRELLKLKNVVKLQAAVRGHLVRRHAVGTLRCVQAIVKMQTLVRARYACLGKEPDWKAEEDTCNSVTSVVCWVNPKQPPSCIGSFFTFIQAELILPSSTKLKLMESTPKNKPIHIKCDPAKQDSAWNWLERWMSVSSAKQTLEPGSKIEHSGNEKNENFASPVETKIPSEVLCDSADSKSRIRETDVLSKIEENLITHDADKFNFQQSQPTSVGDDLELSQPENNGTSDVNEISIETDSHQSQIVQSDAPSQQELKSLSNKPEMESEPPKRSMKRFASEDLETEGKKFVFGSRKASNPAFVVAHSKFEELSSSANSGKSISSQHQDVSVDSNANNISSGANSLTRTKNLSIGENSVSRIQYGGSECGTELSISSTLDSPDRYEAGNTEHEHSAKVSENEICDPKSLNNLDVKASDASTIPTYDASHSIVGQPEKVDDVRNESVNSLVVIDAAAQQKPDNSAPDFHKEPDLQTGHQMYRSYRSSPEASPRSHITVPESQGTPSSQVSVKAKNNRSDKSGSYRKRKPLSASKGSPSNPSQNSGARSSTEQLPKNQKNGKRRSSFGSSRTDNIDQEPGDNSSSSSLPHFMQATESARAKIQANNSPRSSPDVQDRDTYIKKRHSLPVANGRHGSPRIQRSLSQAQQGAKGNGALHGIIIGRWQAVLEDKPITYWDKTITVGTQAAISAHKSSYIFVAALKL</sequence>
<name>A0ACB8KXF1_CITSI</name>
<comment type="caution">
    <text evidence="1">The sequence shown here is derived from an EMBL/GenBank/DDBJ whole genome shotgun (WGS) entry which is preliminary data.</text>
</comment>